<dbReference type="AlphaFoldDB" id="A0A9W5U116"/>
<keyword evidence="1" id="KW-0812">Transmembrane</keyword>
<accession>A0A9W5U116</accession>
<keyword evidence="1" id="KW-0472">Membrane</keyword>
<sequence length="158" mass="18075">MRVRYIFLICFFSLLINIVSMYNIFFGICSLFLILLVVIPQLIVKTVNRAKRKDSERSFAVRNLAGYGSQKITRSMNKFSILFSLAVIYCAAAAFIFIQINRKDAVRAFMINHFQFGKITLIAQTLSILGYILFIVSLTLVTLNSIRLVRNEEIFAGK</sequence>
<keyword evidence="1" id="KW-1133">Transmembrane helix</keyword>
<evidence type="ECO:0000313" key="3">
    <source>
        <dbReference type="Proteomes" id="UP000621492"/>
    </source>
</evidence>
<feature type="transmembrane region" description="Helical" evidence="1">
    <location>
        <begin position="6"/>
        <end position="39"/>
    </location>
</feature>
<reference evidence="2" key="2">
    <citation type="submission" date="2020-09" db="EMBL/GenBank/DDBJ databases">
        <authorList>
            <person name="Sun Q."/>
            <person name="Zhou Y."/>
        </authorList>
    </citation>
    <scope>NUCLEOTIDE SEQUENCE</scope>
    <source>
        <strain evidence="2">CGMCC 1.15454</strain>
    </source>
</reference>
<keyword evidence="3" id="KW-1185">Reference proteome</keyword>
<dbReference type="Proteomes" id="UP000621492">
    <property type="component" value="Unassembled WGS sequence"/>
</dbReference>
<name>A0A9W5U116_9BACI</name>
<dbReference type="EMBL" id="BMJD01000042">
    <property type="protein sequence ID" value="GGB56342.1"/>
    <property type="molecule type" value="Genomic_DNA"/>
</dbReference>
<gene>
    <name evidence="2" type="ORF">GCM10011409_37420</name>
</gene>
<proteinExistence type="predicted"/>
<evidence type="ECO:0000256" key="1">
    <source>
        <dbReference type="SAM" id="Phobius"/>
    </source>
</evidence>
<reference evidence="2" key="1">
    <citation type="journal article" date="2014" name="Int. J. Syst. Evol. Microbiol.">
        <title>Complete genome sequence of Corynebacterium casei LMG S-19264T (=DSM 44701T), isolated from a smear-ripened cheese.</title>
        <authorList>
            <consortium name="US DOE Joint Genome Institute (JGI-PGF)"/>
            <person name="Walter F."/>
            <person name="Albersmeier A."/>
            <person name="Kalinowski J."/>
            <person name="Ruckert C."/>
        </authorList>
    </citation>
    <scope>NUCLEOTIDE SEQUENCE</scope>
    <source>
        <strain evidence="2">CGMCC 1.15454</strain>
    </source>
</reference>
<protein>
    <submittedName>
        <fullName evidence="2">Uncharacterized protein</fullName>
    </submittedName>
</protein>
<feature type="transmembrane region" description="Helical" evidence="1">
    <location>
        <begin position="79"/>
        <end position="101"/>
    </location>
</feature>
<comment type="caution">
    <text evidence="2">The sequence shown here is derived from an EMBL/GenBank/DDBJ whole genome shotgun (WGS) entry which is preliminary data.</text>
</comment>
<organism evidence="2 3">
    <name type="scientific">Lentibacillus populi</name>
    <dbReference type="NCBI Taxonomy" id="1827502"/>
    <lineage>
        <taxon>Bacteria</taxon>
        <taxon>Bacillati</taxon>
        <taxon>Bacillota</taxon>
        <taxon>Bacilli</taxon>
        <taxon>Bacillales</taxon>
        <taxon>Bacillaceae</taxon>
        <taxon>Lentibacillus</taxon>
    </lineage>
</organism>
<feature type="transmembrane region" description="Helical" evidence="1">
    <location>
        <begin position="121"/>
        <end position="143"/>
    </location>
</feature>
<dbReference type="RefSeq" id="WP_155555233.1">
    <property type="nucleotide sequence ID" value="NZ_BMJD01000042.1"/>
</dbReference>
<evidence type="ECO:0000313" key="2">
    <source>
        <dbReference type="EMBL" id="GGB56342.1"/>
    </source>
</evidence>